<dbReference type="EMBL" id="LAVV01009524">
    <property type="protein sequence ID" value="KNZ50450.1"/>
    <property type="molecule type" value="Genomic_DNA"/>
</dbReference>
<name>A0A0L6URJ1_9BASI</name>
<comment type="caution">
    <text evidence="2">The sequence shown here is derived from an EMBL/GenBank/DDBJ whole genome shotgun (WGS) entry which is preliminary data.</text>
</comment>
<feature type="region of interest" description="Disordered" evidence="1">
    <location>
        <begin position="1"/>
        <end position="33"/>
    </location>
</feature>
<evidence type="ECO:0000256" key="1">
    <source>
        <dbReference type="SAM" id="MobiDB-lite"/>
    </source>
</evidence>
<reference evidence="2 3" key="1">
    <citation type="submission" date="2015-08" db="EMBL/GenBank/DDBJ databases">
        <title>Next Generation Sequencing and Analysis of the Genome of Puccinia sorghi L Schw, the Causal Agent of Maize Common Rust.</title>
        <authorList>
            <person name="Rochi L."/>
            <person name="Burguener G."/>
            <person name="Darino M."/>
            <person name="Turjanski A."/>
            <person name="Kreff E."/>
            <person name="Dieguez M.J."/>
            <person name="Sacco F."/>
        </authorList>
    </citation>
    <scope>NUCLEOTIDE SEQUENCE [LARGE SCALE GENOMIC DNA]</scope>
    <source>
        <strain evidence="2 3">RO10H11247</strain>
    </source>
</reference>
<proteinExistence type="predicted"/>
<organism evidence="2 3">
    <name type="scientific">Puccinia sorghi</name>
    <dbReference type="NCBI Taxonomy" id="27349"/>
    <lineage>
        <taxon>Eukaryota</taxon>
        <taxon>Fungi</taxon>
        <taxon>Dikarya</taxon>
        <taxon>Basidiomycota</taxon>
        <taxon>Pucciniomycotina</taxon>
        <taxon>Pucciniomycetes</taxon>
        <taxon>Pucciniales</taxon>
        <taxon>Pucciniaceae</taxon>
        <taxon>Puccinia</taxon>
    </lineage>
</organism>
<dbReference type="Proteomes" id="UP000037035">
    <property type="component" value="Unassembled WGS sequence"/>
</dbReference>
<gene>
    <name evidence="2" type="ORF">VP01_441g3</name>
</gene>
<dbReference type="AlphaFoldDB" id="A0A0L6URJ1"/>
<accession>A0A0L6URJ1</accession>
<evidence type="ECO:0000313" key="3">
    <source>
        <dbReference type="Proteomes" id="UP000037035"/>
    </source>
</evidence>
<dbReference type="VEuPathDB" id="FungiDB:VP01_441g3"/>
<sequence>MLKHATTEESRDSKEEHTYDENDGRKSERMGMKVMRDDDDLAMSAYLEVNEMMKYNWRKRGGMVFVKYPRDVKVIFVKLSLRGLSLQETNRTIDHRVLQENLRIKKNHSHLYLCQTGC</sequence>
<keyword evidence="3" id="KW-1185">Reference proteome</keyword>
<protein>
    <submittedName>
        <fullName evidence="2">Uncharacterized protein</fullName>
    </submittedName>
</protein>
<evidence type="ECO:0000313" key="2">
    <source>
        <dbReference type="EMBL" id="KNZ50450.1"/>
    </source>
</evidence>